<keyword evidence="1" id="KW-0732">Signal</keyword>
<protein>
    <submittedName>
        <fullName evidence="2">Predicted protein</fullName>
    </submittedName>
</protein>
<accession>F0URA7</accession>
<gene>
    <name evidence="2" type="ORF">HCEG_07649</name>
</gene>
<dbReference type="Proteomes" id="UP000008142">
    <property type="component" value="Unassembled WGS sequence"/>
</dbReference>
<evidence type="ECO:0000256" key="1">
    <source>
        <dbReference type="SAM" id="SignalP"/>
    </source>
</evidence>
<dbReference type="EMBL" id="DS990641">
    <property type="protein sequence ID" value="EGC48434.1"/>
    <property type="molecule type" value="Genomic_DNA"/>
</dbReference>
<sequence>MSQKIWTLFPSWVGLWCLRGHRARIVAHKMGSVTSHCIRYQLVTRTAGGLKISGCEDTWSSTWEFDTASTSAGLNRSLHNFNHPRLYLMTGISHLILLVHGRGVCLLLPECRSTLRRSEQRFEEIKHISGG</sequence>
<organism evidence="3">
    <name type="scientific">Ajellomyces capsulatus (strain H88)</name>
    <name type="common">Darling's disease fungus</name>
    <name type="synonym">Histoplasma capsulatum</name>
    <dbReference type="NCBI Taxonomy" id="544711"/>
    <lineage>
        <taxon>Eukaryota</taxon>
        <taxon>Fungi</taxon>
        <taxon>Dikarya</taxon>
        <taxon>Ascomycota</taxon>
        <taxon>Pezizomycotina</taxon>
        <taxon>Eurotiomycetes</taxon>
        <taxon>Eurotiomycetidae</taxon>
        <taxon>Onygenales</taxon>
        <taxon>Ajellomycetaceae</taxon>
        <taxon>Histoplasma</taxon>
    </lineage>
</organism>
<reference evidence="3" key="1">
    <citation type="submission" date="2008-07" db="EMBL/GenBank/DDBJ databases">
        <title>Annotation of Ajellomyces capsulatus strain H88.</title>
        <authorList>
            <person name="Champion M."/>
            <person name="Cuomo C."/>
            <person name="Ma L.-J."/>
            <person name="Henn M.R."/>
            <person name="Sil A."/>
            <person name="Goldman B."/>
            <person name="Young S.K."/>
            <person name="Kodira C.D."/>
            <person name="Zeng Q."/>
            <person name="Koehrsen M."/>
            <person name="Alvarado L."/>
            <person name="Berlin A."/>
            <person name="Borenstein D."/>
            <person name="Chen Z."/>
            <person name="Engels R."/>
            <person name="Freedman E."/>
            <person name="Gellesch M."/>
            <person name="Goldberg J."/>
            <person name="Griggs A."/>
            <person name="Gujja S."/>
            <person name="Heiman D."/>
            <person name="Hepburn T."/>
            <person name="Howarth C."/>
            <person name="Jen D."/>
            <person name="Larson L."/>
            <person name="Lewis B."/>
            <person name="Mehta T."/>
            <person name="Park D."/>
            <person name="Pearson M."/>
            <person name="Roberts A."/>
            <person name="Saif S."/>
            <person name="Shea T."/>
            <person name="Shenoy N."/>
            <person name="Sisk P."/>
            <person name="Stolte C."/>
            <person name="Sykes S."/>
            <person name="Walk T."/>
            <person name="White J."/>
            <person name="Yandava C."/>
            <person name="Klein B."/>
            <person name="McEwen J.G."/>
            <person name="Puccia R."/>
            <person name="Goldman G.H."/>
            <person name="Felipe M.S."/>
            <person name="Nino-Vega G."/>
            <person name="San-Blas G."/>
            <person name="Taylor J."/>
            <person name="Mendoza L."/>
            <person name="Galagan J."/>
            <person name="Nusbaum C."/>
            <person name="Birren B."/>
        </authorList>
    </citation>
    <scope>NUCLEOTIDE SEQUENCE [LARGE SCALE GENOMIC DNA]</scope>
    <source>
        <strain evidence="3">H88</strain>
    </source>
</reference>
<feature type="signal peptide" evidence="1">
    <location>
        <begin position="1"/>
        <end position="23"/>
    </location>
</feature>
<proteinExistence type="predicted"/>
<evidence type="ECO:0000313" key="3">
    <source>
        <dbReference type="Proteomes" id="UP000008142"/>
    </source>
</evidence>
<feature type="chain" id="PRO_5003258433" evidence="1">
    <location>
        <begin position="24"/>
        <end position="131"/>
    </location>
</feature>
<dbReference type="HOGENOM" id="CLU_158743_0_0_1"/>
<name>F0URA7_AJEC8</name>
<dbReference type="AlphaFoldDB" id="F0URA7"/>
<evidence type="ECO:0000313" key="2">
    <source>
        <dbReference type="EMBL" id="EGC48434.1"/>
    </source>
</evidence>